<keyword evidence="1" id="KW-0472">Membrane</keyword>
<dbReference type="InterPro" id="IPR010266">
    <property type="entry name" value="NnrS"/>
</dbReference>
<protein>
    <submittedName>
        <fullName evidence="2">Uncharacterized protein involved in response to NO</fullName>
    </submittedName>
</protein>
<organism evidence="2 3">
    <name type="scientific">Oceanimonas baumannii</name>
    <dbReference type="NCBI Taxonomy" id="129578"/>
    <lineage>
        <taxon>Bacteria</taxon>
        <taxon>Pseudomonadati</taxon>
        <taxon>Pseudomonadota</taxon>
        <taxon>Gammaproteobacteria</taxon>
        <taxon>Aeromonadales</taxon>
        <taxon>Aeromonadaceae</taxon>
        <taxon>Oceanimonas</taxon>
    </lineage>
</organism>
<feature type="transmembrane region" description="Helical" evidence="1">
    <location>
        <begin position="221"/>
        <end position="237"/>
    </location>
</feature>
<keyword evidence="1" id="KW-0812">Transmembrane</keyword>
<name>A0ABY2F002_9GAMM</name>
<sequence length="403" mass="44264">MVNHMQIMDAQRENEIVPLFRLGFRVFFLGGALFSCTAMALWLLVLRGAPLLPGVSNPVWWHAHEMIFGFGMAIIAGFVLTAMQNWTGIPGIRGWPLALISGLWLLPRLLMPLRGELNTLVMLLDLLWLPLVAGFLAQPVIQVRQWRNLFFAPLLLVMTLLNALSYYAAFTHNWLLAERTFTTAALAIAALIAVMGGRVIPFFTARGTGTDKPEPVRALEKLALGSIWLTTLGWLILPRTTLFNILLALGLAVAALAHLVRLSRWHNKLTKGIPLLWVLHLGYLFIPAGLLAMAAALLNWGITVSLASHWLTAGAMGTVILGMIARVSLGHSGRPLELKKPMVTAFILVIMAGLIRTLLPMLAPGLTSLVYDLSALAWVAAFGLFCRIYWPILTQPRADGRPG</sequence>
<feature type="transmembrane region" description="Helical" evidence="1">
    <location>
        <begin position="66"/>
        <end position="83"/>
    </location>
</feature>
<keyword evidence="3" id="KW-1185">Reference proteome</keyword>
<feature type="transmembrane region" description="Helical" evidence="1">
    <location>
        <begin position="369"/>
        <end position="390"/>
    </location>
</feature>
<dbReference type="Pfam" id="PF05940">
    <property type="entry name" value="NnrS"/>
    <property type="match status" value="1"/>
</dbReference>
<proteinExistence type="predicted"/>
<feature type="transmembrane region" description="Helical" evidence="1">
    <location>
        <begin position="117"/>
        <end position="137"/>
    </location>
</feature>
<comment type="caution">
    <text evidence="2">The sequence shown here is derived from an EMBL/GenBank/DDBJ whole genome shotgun (WGS) entry which is preliminary data.</text>
</comment>
<evidence type="ECO:0000313" key="3">
    <source>
        <dbReference type="Proteomes" id="UP000295058"/>
    </source>
</evidence>
<dbReference type="EMBL" id="SODO01000005">
    <property type="protein sequence ID" value="TDW59508.1"/>
    <property type="molecule type" value="Genomic_DNA"/>
</dbReference>
<dbReference type="Proteomes" id="UP000295058">
    <property type="component" value="Unassembled WGS sequence"/>
</dbReference>
<accession>A0ABY2F002</accession>
<keyword evidence="1" id="KW-1133">Transmembrane helix</keyword>
<feature type="transmembrane region" description="Helical" evidence="1">
    <location>
        <begin position="95"/>
        <end position="111"/>
    </location>
</feature>
<reference evidence="2 3" key="1">
    <citation type="submission" date="2019-03" db="EMBL/GenBank/DDBJ databases">
        <title>Genomic Encyclopedia of Archaeal and Bacterial Type Strains, Phase II (KMG-II): from individual species to whole genera.</title>
        <authorList>
            <person name="Goeker M."/>
        </authorList>
    </citation>
    <scope>NUCLEOTIDE SEQUENCE [LARGE SCALE GENOMIC DNA]</scope>
    <source>
        <strain evidence="2 3">DSM 15594</strain>
    </source>
</reference>
<feature type="transmembrane region" description="Helical" evidence="1">
    <location>
        <begin position="149"/>
        <end position="169"/>
    </location>
</feature>
<gene>
    <name evidence="2" type="ORF">LY04_01759</name>
</gene>
<evidence type="ECO:0000256" key="1">
    <source>
        <dbReference type="SAM" id="Phobius"/>
    </source>
</evidence>
<feature type="transmembrane region" description="Helical" evidence="1">
    <location>
        <begin position="181"/>
        <end position="200"/>
    </location>
</feature>
<feature type="transmembrane region" description="Helical" evidence="1">
    <location>
        <begin position="275"/>
        <end position="298"/>
    </location>
</feature>
<feature type="transmembrane region" description="Helical" evidence="1">
    <location>
        <begin position="243"/>
        <end position="263"/>
    </location>
</feature>
<feature type="transmembrane region" description="Helical" evidence="1">
    <location>
        <begin position="310"/>
        <end position="329"/>
    </location>
</feature>
<feature type="transmembrane region" description="Helical" evidence="1">
    <location>
        <begin position="341"/>
        <end position="363"/>
    </location>
</feature>
<feature type="transmembrane region" description="Helical" evidence="1">
    <location>
        <begin position="22"/>
        <end position="46"/>
    </location>
</feature>
<evidence type="ECO:0000313" key="2">
    <source>
        <dbReference type="EMBL" id="TDW59508.1"/>
    </source>
</evidence>